<evidence type="ECO:0000256" key="7">
    <source>
        <dbReference type="ARBA" id="ARBA00044893"/>
    </source>
</evidence>
<keyword evidence="20" id="KW-0472">Membrane</keyword>
<dbReference type="Pfam" id="PF07690">
    <property type="entry name" value="MFS_1"/>
    <property type="match status" value="1"/>
</dbReference>
<feature type="transmembrane region" description="Helical" evidence="20">
    <location>
        <begin position="532"/>
        <end position="551"/>
    </location>
</feature>
<evidence type="ECO:0000313" key="21">
    <source>
        <dbReference type="EMBL" id="KAL1412618.1"/>
    </source>
</evidence>
<evidence type="ECO:0000256" key="20">
    <source>
        <dbReference type="SAM" id="Phobius"/>
    </source>
</evidence>
<keyword evidence="22" id="KW-1185">Reference proteome</keyword>
<feature type="transmembrane region" description="Helical" evidence="20">
    <location>
        <begin position="151"/>
        <end position="174"/>
    </location>
</feature>
<comment type="catalytic activity">
    <reaction evidence="12">
        <text>L-histidyl-L-alpha-amino acid(out) = L-histidyl-L-alpha-amino acid(in)</text>
        <dbReference type="Rhea" id="RHEA:79379"/>
        <dbReference type="ChEBI" id="CHEBI:229964"/>
    </reaction>
</comment>
<feature type="transmembrane region" description="Helical" evidence="20">
    <location>
        <begin position="87"/>
        <end position="105"/>
    </location>
</feature>
<feature type="region of interest" description="Disordered" evidence="19">
    <location>
        <begin position="1"/>
        <end position="45"/>
    </location>
</feature>
<comment type="function">
    <text evidence="17">Lysosomal dipeptide uniporter that selectively exports lysine, arginine or histidine-containing dipeptides with a net positive charge from the lysosome lumen into the cytosol. Could play a role in a specific type of protein O-glycosylation indirectly regulating macrophages migration and tissue invasion. Also essential for liver homeostasis.</text>
</comment>
<evidence type="ECO:0000256" key="11">
    <source>
        <dbReference type="ARBA" id="ARBA00044903"/>
    </source>
</evidence>
<dbReference type="GeneID" id="95981408"/>
<feature type="transmembrane region" description="Helical" evidence="20">
    <location>
        <begin position="376"/>
        <end position="395"/>
    </location>
</feature>
<evidence type="ECO:0000256" key="17">
    <source>
        <dbReference type="ARBA" id="ARBA00045709"/>
    </source>
</evidence>
<comment type="catalytic activity">
    <reaction evidence="13">
        <text>L-alanyl-L-lysine(out) = L-alanyl-L-lysine(in)</text>
        <dbReference type="Rhea" id="RHEA:79415"/>
        <dbReference type="ChEBI" id="CHEBI:192470"/>
    </reaction>
</comment>
<organism evidence="21 22">
    <name type="scientific">Vanrija albida</name>
    <dbReference type="NCBI Taxonomy" id="181172"/>
    <lineage>
        <taxon>Eukaryota</taxon>
        <taxon>Fungi</taxon>
        <taxon>Dikarya</taxon>
        <taxon>Basidiomycota</taxon>
        <taxon>Agaricomycotina</taxon>
        <taxon>Tremellomycetes</taxon>
        <taxon>Trichosporonales</taxon>
        <taxon>Trichosporonaceae</taxon>
        <taxon>Vanrija</taxon>
    </lineage>
</organism>
<dbReference type="SUPFAM" id="SSF103473">
    <property type="entry name" value="MFS general substrate transporter"/>
    <property type="match status" value="1"/>
</dbReference>
<comment type="catalytic activity">
    <reaction evidence="11">
        <text>L-arginyl-glycine(out) = L-arginyl-glycine(in)</text>
        <dbReference type="Rhea" id="RHEA:79391"/>
        <dbReference type="ChEBI" id="CHEBI:229955"/>
    </reaction>
</comment>
<feature type="transmembrane region" description="Helical" evidence="20">
    <location>
        <begin position="310"/>
        <end position="329"/>
    </location>
</feature>
<evidence type="ECO:0000256" key="15">
    <source>
        <dbReference type="ARBA" id="ARBA00044985"/>
    </source>
</evidence>
<gene>
    <name evidence="21" type="ORF">Q8F55_000365</name>
</gene>
<comment type="catalytic activity">
    <reaction evidence="2">
        <text>L-lysyl-L-alanine(out) = L-lysyl-L-alanine(in)</text>
        <dbReference type="Rhea" id="RHEA:79399"/>
        <dbReference type="ChEBI" id="CHEBI:229954"/>
    </reaction>
</comment>
<comment type="caution">
    <text evidence="21">The sequence shown here is derived from an EMBL/GenBank/DDBJ whole genome shotgun (WGS) entry which is preliminary data.</text>
</comment>
<evidence type="ECO:0000256" key="19">
    <source>
        <dbReference type="SAM" id="MobiDB-lite"/>
    </source>
</evidence>
<evidence type="ECO:0000256" key="13">
    <source>
        <dbReference type="ARBA" id="ARBA00044919"/>
    </source>
</evidence>
<sequence>MAAPAPPAAQVTPTPTPEWEARTPSRSDDGRPPSSSDDEKNAADLTPEVHANAAVLKGTGMGGDNDSLDGGAIIPDVSDRSDIPWRLRIIAFLLIVFFNTGASYADNVLGPLKTRIRQELKITNAQFGAVASANALVNSILPIIGGIGMDYWGATYAAIISCIFICVGAVVSGISAHSNHYGLLVGGHIIMGFGSTIIGSCQNKLYSHWFAGSTLAFVYGLDIAWNRIVSVITRTTAVPLSNIGDFWGWALWIPAIVCGFNMVMLIAYWWFERSVPKQYRPVLGKDARAKEGAFLKRRVKFNMLSQLPKFFWILCSTQLFQNAAVSVYTSNLSDIQVKTRGTKTLAAGYNSSIQPVVPIVLTPLAGLFFDRIGYRVVFISFTGMLYVIVFSLIGLTKVHPLVPIIISSFALSTNAVTFLASIPVLVGNDRLIGTAFGVWKSFQNCNTLILEVAAGAIQDRTKNDQYYNVIYFLIAIKSIETLLGPIYDYLDGKWLGHSLRRPEKVRVAIRKEAIEKDIFYEGWRVSRWTRRAVLTQLGCMIVTGWTLYIVYSLGT</sequence>
<comment type="catalytic activity">
    <reaction evidence="9">
        <text>L-arginyl-L-alpha-amino acid(out) = L-arginyl-L-alpha-amino acid(in)</text>
        <dbReference type="Rhea" id="RHEA:79371"/>
        <dbReference type="ChEBI" id="CHEBI:84315"/>
    </reaction>
</comment>
<feature type="transmembrane region" description="Helical" evidence="20">
    <location>
        <begin position="180"/>
        <end position="198"/>
    </location>
</feature>
<comment type="subcellular location">
    <subcellularLocation>
        <location evidence="1">Membrane</location>
        <topology evidence="1">Multi-pass membrane protein</topology>
    </subcellularLocation>
</comment>
<name>A0ABR3QD43_9TREE</name>
<reference evidence="21 22" key="1">
    <citation type="submission" date="2023-08" db="EMBL/GenBank/DDBJ databases">
        <title>Annotated Genome Sequence of Vanrija albida AlHP1.</title>
        <authorList>
            <person name="Herzog R."/>
        </authorList>
    </citation>
    <scope>NUCLEOTIDE SEQUENCE [LARGE SCALE GENOMIC DNA]</scope>
    <source>
        <strain evidence="21 22">AlHP1</strain>
    </source>
</reference>
<feature type="transmembrane region" description="Helical" evidence="20">
    <location>
        <begin position="246"/>
        <end position="271"/>
    </location>
</feature>
<comment type="catalytic activity">
    <reaction evidence="5">
        <text>L-alpha-aminoacyl-L-histidine(out) = L-alpha-aminoacyl-L-histidine(in)</text>
        <dbReference type="Rhea" id="RHEA:79375"/>
        <dbReference type="ChEBI" id="CHEBI:229967"/>
    </reaction>
</comment>
<evidence type="ECO:0000256" key="3">
    <source>
        <dbReference type="ARBA" id="ARBA00044878"/>
    </source>
</evidence>
<evidence type="ECO:0000256" key="18">
    <source>
        <dbReference type="ARBA" id="ARBA00046376"/>
    </source>
</evidence>
<comment type="catalytic activity">
    <reaction evidence="8">
        <text>L-aspartyl-L-lysine(out) = L-aspartyl-L-lysine(in)</text>
        <dbReference type="Rhea" id="RHEA:79411"/>
        <dbReference type="ChEBI" id="CHEBI:229953"/>
    </reaction>
</comment>
<keyword evidence="20" id="KW-0812">Transmembrane</keyword>
<keyword evidence="20" id="KW-1133">Transmembrane helix</keyword>
<dbReference type="EMBL" id="JBBXJM010000001">
    <property type="protein sequence ID" value="KAL1412618.1"/>
    <property type="molecule type" value="Genomic_DNA"/>
</dbReference>
<accession>A0ABR3QD43</accession>
<protein>
    <recommendedName>
        <fullName evidence="15">Lysosomal dipeptide transporter MFSD1</fullName>
    </recommendedName>
    <alternativeName>
        <fullName evidence="16">Major facilitator superfamily domain-containing protein 1</fullName>
    </alternativeName>
</protein>
<evidence type="ECO:0000256" key="5">
    <source>
        <dbReference type="ARBA" id="ARBA00044884"/>
    </source>
</evidence>
<evidence type="ECO:0000313" key="22">
    <source>
        <dbReference type="Proteomes" id="UP001565368"/>
    </source>
</evidence>
<comment type="subunit">
    <text evidence="18">Homodimer. Interacts with lysosomal protein GLMP (via lumenal domain); the interaction starts while both proteins are still in the endoplasmic reticulum and is required for stabilization of MFSD1 in lysosomes but has no direct effect on its targeting to lysosomes or transporter activity.</text>
</comment>
<dbReference type="RefSeq" id="XP_069212562.1">
    <property type="nucleotide sequence ID" value="XM_069349018.1"/>
</dbReference>
<dbReference type="InterPro" id="IPR011701">
    <property type="entry name" value="MFS"/>
</dbReference>
<evidence type="ECO:0000256" key="6">
    <source>
        <dbReference type="ARBA" id="ARBA00044891"/>
    </source>
</evidence>
<evidence type="ECO:0000256" key="8">
    <source>
        <dbReference type="ARBA" id="ARBA00044898"/>
    </source>
</evidence>
<evidence type="ECO:0000256" key="1">
    <source>
        <dbReference type="ARBA" id="ARBA00004141"/>
    </source>
</evidence>
<dbReference type="PANTHER" id="PTHR23512">
    <property type="entry name" value="MAJOR FACILITATOR SUPERFAMILY DOMAIN-CONTAINING PROTEIN 1"/>
    <property type="match status" value="1"/>
</dbReference>
<comment type="catalytic activity">
    <reaction evidence="10">
        <text>L-lysyl-L-lysine(out) = L-lysyl-L-lysine(in)</text>
        <dbReference type="Rhea" id="RHEA:79403"/>
        <dbReference type="ChEBI" id="CHEBI:229956"/>
    </reaction>
</comment>
<evidence type="ECO:0000256" key="9">
    <source>
        <dbReference type="ARBA" id="ARBA00044899"/>
    </source>
</evidence>
<dbReference type="InterPro" id="IPR036259">
    <property type="entry name" value="MFS_trans_sf"/>
</dbReference>
<comment type="catalytic activity">
    <reaction evidence="7">
        <text>L-alpha-aminoacyl-L-lysine(out) = L-alpha-aminoacyl-L-lysine(in)</text>
        <dbReference type="Rhea" id="RHEA:79383"/>
        <dbReference type="ChEBI" id="CHEBI:229966"/>
    </reaction>
</comment>
<feature type="transmembrane region" description="Helical" evidence="20">
    <location>
        <begin position="401"/>
        <end position="426"/>
    </location>
</feature>
<dbReference type="Proteomes" id="UP001565368">
    <property type="component" value="Unassembled WGS sequence"/>
</dbReference>
<evidence type="ECO:0000256" key="12">
    <source>
        <dbReference type="ARBA" id="ARBA00044912"/>
    </source>
</evidence>
<feature type="transmembrane region" description="Helical" evidence="20">
    <location>
        <begin position="349"/>
        <end position="369"/>
    </location>
</feature>
<feature type="transmembrane region" description="Helical" evidence="20">
    <location>
        <begin position="125"/>
        <end position="144"/>
    </location>
</feature>
<dbReference type="InterPro" id="IPR052187">
    <property type="entry name" value="MFSD1"/>
</dbReference>
<comment type="catalytic activity">
    <reaction evidence="6">
        <text>L-lysyl-L-alpha-amino acid(out) = L-lysyl-L-alpha-amino acid(in)</text>
        <dbReference type="Rhea" id="RHEA:79387"/>
        <dbReference type="ChEBI" id="CHEBI:229965"/>
    </reaction>
</comment>
<evidence type="ECO:0000256" key="10">
    <source>
        <dbReference type="ARBA" id="ARBA00044900"/>
    </source>
</evidence>
<comment type="catalytic activity">
    <reaction evidence="14">
        <text>L-lysyl-glycine(out) = L-lysyl-glycine(in)</text>
        <dbReference type="Rhea" id="RHEA:79407"/>
        <dbReference type="ChEBI" id="CHEBI:191202"/>
    </reaction>
</comment>
<evidence type="ECO:0000256" key="2">
    <source>
        <dbReference type="ARBA" id="ARBA00044876"/>
    </source>
</evidence>
<comment type="catalytic activity">
    <reaction evidence="3">
        <text>L-histidyl-glycine(out) = L-histidyl-glycine(in)</text>
        <dbReference type="Rhea" id="RHEA:79395"/>
        <dbReference type="ChEBI" id="CHEBI:229957"/>
    </reaction>
</comment>
<evidence type="ECO:0000256" key="14">
    <source>
        <dbReference type="ARBA" id="ARBA00044924"/>
    </source>
</evidence>
<dbReference type="Gene3D" id="1.20.1250.20">
    <property type="entry name" value="MFS general substrate transporter like domains"/>
    <property type="match status" value="2"/>
</dbReference>
<comment type="catalytic activity">
    <reaction evidence="4">
        <text>L-alpha-aminoacyl-L-arginine(out) = L-alpha-aminoacyl-L-arginine(in)</text>
        <dbReference type="Rhea" id="RHEA:79367"/>
        <dbReference type="ChEBI" id="CHEBI:229968"/>
    </reaction>
</comment>
<feature type="compositionally biased region" description="Basic and acidic residues" evidence="19">
    <location>
        <begin position="19"/>
        <end position="42"/>
    </location>
</feature>
<dbReference type="PANTHER" id="PTHR23512:SF12">
    <property type="entry name" value="TRANSPORTER, PUTATIVE (AFU_ORTHOLOGUE AFUA_4G00260)-RELATED"/>
    <property type="match status" value="1"/>
</dbReference>
<evidence type="ECO:0000256" key="4">
    <source>
        <dbReference type="ARBA" id="ARBA00044881"/>
    </source>
</evidence>
<proteinExistence type="predicted"/>
<evidence type="ECO:0000256" key="16">
    <source>
        <dbReference type="ARBA" id="ARBA00045018"/>
    </source>
</evidence>